<dbReference type="GO" id="GO:0005794">
    <property type="term" value="C:Golgi apparatus"/>
    <property type="evidence" value="ECO:0007669"/>
    <property type="project" value="TreeGrafter"/>
</dbReference>
<dbReference type="Gene3D" id="3.40.50.720">
    <property type="entry name" value="NAD(P)-binding Rossmann-like Domain"/>
    <property type="match status" value="1"/>
</dbReference>
<dbReference type="AlphaFoldDB" id="A0A498IB11"/>
<keyword evidence="12 17" id="KW-1133">Transmembrane helix</keyword>
<dbReference type="FunFam" id="3.10.290.20:FF:000006">
    <property type="entry name" value="NEDD8-activating enzyme E1 catalytic subunit"/>
    <property type="match status" value="1"/>
</dbReference>
<dbReference type="PANTHER" id="PTHR32285:SF213">
    <property type="entry name" value="PROTEIN TRICHOME BIREFRINGENCE-LIKE 11"/>
    <property type="match status" value="1"/>
</dbReference>
<organism evidence="19 20">
    <name type="scientific">Malus domestica</name>
    <name type="common">Apple</name>
    <name type="synonym">Pyrus malus</name>
    <dbReference type="NCBI Taxonomy" id="3750"/>
    <lineage>
        <taxon>Eukaryota</taxon>
        <taxon>Viridiplantae</taxon>
        <taxon>Streptophyta</taxon>
        <taxon>Embryophyta</taxon>
        <taxon>Tracheophyta</taxon>
        <taxon>Spermatophyta</taxon>
        <taxon>Magnoliopsida</taxon>
        <taxon>eudicotyledons</taxon>
        <taxon>Gunneridae</taxon>
        <taxon>Pentapetalae</taxon>
        <taxon>rosids</taxon>
        <taxon>fabids</taxon>
        <taxon>Rosales</taxon>
        <taxon>Rosaceae</taxon>
        <taxon>Amygdaloideae</taxon>
        <taxon>Maleae</taxon>
        <taxon>Malus</taxon>
    </lineage>
</organism>
<evidence type="ECO:0000256" key="16">
    <source>
        <dbReference type="PROSITE-ProRule" id="PRU10132"/>
    </source>
</evidence>
<dbReference type="InterPro" id="IPR014929">
    <property type="entry name" value="E2-binding"/>
</dbReference>
<comment type="similarity">
    <text evidence="4">Belongs to the PC-esterase family. TBL subfamily.</text>
</comment>
<dbReference type="CDD" id="cd01488">
    <property type="entry name" value="Uba3_RUB"/>
    <property type="match status" value="1"/>
</dbReference>
<evidence type="ECO:0000256" key="3">
    <source>
        <dbReference type="ARBA" id="ARBA00006310"/>
    </source>
</evidence>
<dbReference type="Gene3D" id="1.10.10.520">
    <property type="entry name" value="Ubiquitin activating enzymes (Uba3). Chain: B, domain 2"/>
    <property type="match status" value="1"/>
</dbReference>
<feature type="domain" description="E2 binding" evidence="18">
    <location>
        <begin position="764"/>
        <end position="855"/>
    </location>
</feature>
<dbReference type="EC" id="6.2.1.64" evidence="14"/>
<keyword evidence="6" id="KW-0436">Ligase</keyword>
<keyword evidence="13 17" id="KW-0472">Membrane</keyword>
<evidence type="ECO:0000256" key="4">
    <source>
        <dbReference type="ARBA" id="ARBA00007727"/>
    </source>
</evidence>
<dbReference type="Pfam" id="PF00899">
    <property type="entry name" value="ThiF"/>
    <property type="match status" value="1"/>
</dbReference>
<comment type="subcellular location">
    <subcellularLocation>
        <location evidence="1">Membrane</location>
        <topology evidence="1">Single-pass membrane protein</topology>
    </subcellularLocation>
</comment>
<dbReference type="STRING" id="3750.A0A498IB11"/>
<feature type="active site" description="Glycyl thioester intermediate" evidence="16">
    <location>
        <position position="631"/>
    </location>
</feature>
<evidence type="ECO:0000313" key="19">
    <source>
        <dbReference type="EMBL" id="RXH80370.1"/>
    </source>
</evidence>
<dbReference type="Pfam" id="PF13839">
    <property type="entry name" value="PC-Esterase"/>
    <property type="match status" value="1"/>
</dbReference>
<dbReference type="GO" id="GO:0016413">
    <property type="term" value="F:O-acetyltransferase activity"/>
    <property type="evidence" value="ECO:0007669"/>
    <property type="project" value="InterPro"/>
</dbReference>
<dbReference type="PANTHER" id="PTHR32285">
    <property type="entry name" value="PROTEIN TRICHOME BIREFRINGENCE-LIKE 9-RELATED"/>
    <property type="match status" value="1"/>
</dbReference>
<evidence type="ECO:0000256" key="9">
    <source>
        <dbReference type="ARBA" id="ARBA00022786"/>
    </source>
</evidence>
<evidence type="ECO:0000256" key="14">
    <source>
        <dbReference type="ARBA" id="ARBA00023624"/>
    </source>
</evidence>
<proteinExistence type="inferred from homology"/>
<evidence type="ECO:0000256" key="5">
    <source>
        <dbReference type="ARBA" id="ARBA00015203"/>
    </source>
</evidence>
<dbReference type="Proteomes" id="UP000290289">
    <property type="component" value="Chromosome 13"/>
</dbReference>
<evidence type="ECO:0000313" key="20">
    <source>
        <dbReference type="Proteomes" id="UP000290289"/>
    </source>
</evidence>
<evidence type="ECO:0000256" key="13">
    <source>
        <dbReference type="ARBA" id="ARBA00023136"/>
    </source>
</evidence>
<reference evidence="19 20" key="1">
    <citation type="submission" date="2018-10" db="EMBL/GenBank/DDBJ databases">
        <title>A high-quality apple genome assembly.</title>
        <authorList>
            <person name="Hu J."/>
        </authorList>
    </citation>
    <scope>NUCLEOTIDE SEQUENCE [LARGE SCALE GENOMIC DNA]</scope>
    <source>
        <strain evidence="20">cv. HFTH1</strain>
        <tissue evidence="19">Young leaf</tissue>
    </source>
</reference>
<keyword evidence="11" id="KW-0735">Signal-anchor</keyword>
<evidence type="ECO:0000256" key="10">
    <source>
        <dbReference type="ARBA" id="ARBA00022840"/>
    </source>
</evidence>
<dbReference type="SUPFAM" id="SSF69572">
    <property type="entry name" value="Activating enzymes of the ubiquitin-like proteins"/>
    <property type="match status" value="1"/>
</dbReference>
<dbReference type="InterPro" id="IPR025846">
    <property type="entry name" value="TBL_N"/>
</dbReference>
<dbReference type="InterPro" id="IPR029962">
    <property type="entry name" value="TBL"/>
</dbReference>
<evidence type="ECO:0000256" key="15">
    <source>
        <dbReference type="ARBA" id="ARBA00024626"/>
    </source>
</evidence>
<keyword evidence="8" id="KW-0547">Nucleotide-binding</keyword>
<dbReference type="GO" id="GO:0019781">
    <property type="term" value="F:NEDD8 activating enzyme activity"/>
    <property type="evidence" value="ECO:0007669"/>
    <property type="project" value="UniProtKB-EC"/>
</dbReference>
<protein>
    <recommendedName>
        <fullName evidence="5">NEDD8-activating enzyme E1 catalytic subunit</fullName>
        <ecNumber evidence="14">6.2.1.64</ecNumber>
    </recommendedName>
</protein>
<dbReference type="Pfam" id="PF08825">
    <property type="entry name" value="E2_bind"/>
    <property type="match status" value="1"/>
</dbReference>
<evidence type="ECO:0000256" key="7">
    <source>
        <dbReference type="ARBA" id="ARBA00022692"/>
    </source>
</evidence>
<dbReference type="Pfam" id="PF14416">
    <property type="entry name" value="PMR5N"/>
    <property type="match status" value="1"/>
</dbReference>
<sequence>MSKDPSQPDPETMPFFEAFKKLKRLKLLEPSLGVMGFFFASVGVILCFFYLDYRAVVKEYRFPGQSARFMWLQSNNRWGRDRRVEFLGEEGGGCDVFEGDWVWDESYPLYQSNDCRFVDEGFRCSENGRPDLFYTKWRWQPRHCNLPRFDAKLMLEKLRNKRLVFAGDSIGRNQWESLLCMLSSAVPNEDSIYEVNGNPITKHKGFLVFKFKDFNCTVEYYRSPFLVLQSRPPSGALRNVGTTLKVDQMDWNSAKWRDADVLVFNTGHWWNYEKTVRGGCYFQEGEQVKMEMSVEDAYHKSMETVVHWIDTQVNSSKTQVFFRTYAPVHFRGGDWKTGGNCHSETLPELGSSLVPPQSWDQFRVANVVLSAHPNASQTTKIDILNVTQMTARRKDGHSSLYFQGPKLGPAPLHRQDCSHWCLPGVPDTWNELLYALFLKQQVMGTYNSSTYRAQLRDDLKEYARVLVVGAGGLGCELLKDLALSGFRELEVIDMDRIEVSNLNRQFLFRLEDVGKPKAEVAAKRVMERVSGVNIVPHFCRIEDKELEFYSDFSIIVLGLDSIEARSYINSVACSFLEYNSDDSPQEETIKPMVDGGTEGFQGHARVIMPGVTPCFECTIWLFPPQVKFPLCTLAETPRTAAHCIEYAHLIKWDELHSGKAFDPDDPEHMKWVYDEATKRAELFGIPGVTYSLTQGVVKNIIPAIASTNAIISAACALETLKIASGCSKTLSNYLTYNGAAGLHTKVTEFVRDKDCIECGPGVLVQLDTSITLQKFIDLLEEHPKLLLSKASISHGGKNLYMQAPPVLEEMTRSNLSLPLFELMGKVAKDVVHATGTTTKNDKKTSCLRKLRVIFEGVDGITDMDTAGEA</sequence>
<dbReference type="InterPro" id="IPR030468">
    <property type="entry name" value="Uba3_N"/>
</dbReference>
<dbReference type="SMART" id="SM01181">
    <property type="entry name" value="E2_bind"/>
    <property type="match status" value="1"/>
</dbReference>
<comment type="catalytic activity">
    <reaction evidence="15">
        <text>ATP + [NEDD8 protein] + [E1 NEDD8-activating enzyme]-L-cysteine = AMP + diphosphate + [E1 NEDD8-activating enzyme]-S-[NEDD8 protein]-yl-L-cysteine.</text>
        <dbReference type="EC" id="6.2.1.64"/>
    </reaction>
</comment>
<evidence type="ECO:0000256" key="1">
    <source>
        <dbReference type="ARBA" id="ARBA00004167"/>
    </source>
</evidence>
<dbReference type="EMBL" id="RDQH01000339">
    <property type="protein sequence ID" value="RXH80370.1"/>
    <property type="molecule type" value="Genomic_DNA"/>
</dbReference>
<dbReference type="Gene3D" id="3.10.290.20">
    <property type="entry name" value="Ubiquitin-like 2 activating enzyme e1b. Chain: B, domain 3"/>
    <property type="match status" value="1"/>
</dbReference>
<evidence type="ECO:0000256" key="12">
    <source>
        <dbReference type="ARBA" id="ARBA00022989"/>
    </source>
</evidence>
<gene>
    <name evidence="19" type="ORF">DVH24_041517</name>
</gene>
<dbReference type="GO" id="GO:0045116">
    <property type="term" value="P:protein neddylation"/>
    <property type="evidence" value="ECO:0007669"/>
    <property type="project" value="InterPro"/>
</dbReference>
<dbReference type="PROSITE" id="PS00865">
    <property type="entry name" value="UBIQUITIN_ACTIVAT_2"/>
    <property type="match status" value="1"/>
</dbReference>
<keyword evidence="7 17" id="KW-0812">Transmembrane</keyword>
<evidence type="ECO:0000256" key="6">
    <source>
        <dbReference type="ARBA" id="ARBA00022598"/>
    </source>
</evidence>
<feature type="transmembrane region" description="Helical" evidence="17">
    <location>
        <begin position="30"/>
        <end position="51"/>
    </location>
</feature>
<dbReference type="GO" id="GO:0016020">
    <property type="term" value="C:membrane"/>
    <property type="evidence" value="ECO:0007669"/>
    <property type="project" value="UniProtKB-SubCell"/>
</dbReference>
<evidence type="ECO:0000256" key="17">
    <source>
        <dbReference type="SAM" id="Phobius"/>
    </source>
</evidence>
<dbReference type="InterPro" id="IPR033127">
    <property type="entry name" value="UBQ-activ_enz_E1_Cys_AS"/>
</dbReference>
<accession>A0A498IB11</accession>
<dbReference type="InterPro" id="IPR000594">
    <property type="entry name" value="ThiF_NAD_FAD-bd"/>
</dbReference>
<evidence type="ECO:0000256" key="2">
    <source>
        <dbReference type="ARBA" id="ARBA00005032"/>
    </source>
</evidence>
<dbReference type="GO" id="GO:0005524">
    <property type="term" value="F:ATP binding"/>
    <property type="evidence" value="ECO:0007669"/>
    <property type="project" value="UniProtKB-KW"/>
</dbReference>
<dbReference type="InterPro" id="IPR023318">
    <property type="entry name" value="Ub_act_enz_dom_a_sf"/>
</dbReference>
<evidence type="ECO:0000256" key="11">
    <source>
        <dbReference type="ARBA" id="ARBA00022968"/>
    </source>
</evidence>
<dbReference type="InterPro" id="IPR035985">
    <property type="entry name" value="Ubiquitin-activating_enz"/>
</dbReference>
<evidence type="ECO:0000259" key="18">
    <source>
        <dbReference type="SMART" id="SM01181"/>
    </source>
</evidence>
<keyword evidence="9" id="KW-0833">Ubl conjugation pathway</keyword>
<name>A0A498IB11_MALDO</name>
<comment type="similarity">
    <text evidence="3">Belongs to the ubiquitin-activating E1 family. UBA3 subfamily.</text>
</comment>
<comment type="caution">
    <text evidence="19">The sequence shown here is derived from an EMBL/GenBank/DDBJ whole genome shotgun (WGS) entry which is preliminary data.</text>
</comment>
<evidence type="ECO:0000256" key="8">
    <source>
        <dbReference type="ARBA" id="ARBA00022741"/>
    </source>
</evidence>
<comment type="pathway">
    <text evidence="2">Protein modification; protein neddylation.</text>
</comment>
<keyword evidence="20" id="KW-1185">Reference proteome</keyword>
<dbReference type="FunFam" id="1.10.10.520:FF:000001">
    <property type="entry name" value="NEDD8-activating enzyme E1 catalytic subunit"/>
    <property type="match status" value="1"/>
</dbReference>
<keyword evidence="10" id="KW-0067">ATP-binding</keyword>
<dbReference type="InterPro" id="IPR026057">
    <property type="entry name" value="TBL_C"/>
</dbReference>